<proteinExistence type="inferred from homology"/>
<dbReference type="Gene3D" id="3.40.50.200">
    <property type="entry name" value="Peptidase S8/S53 domain"/>
    <property type="match status" value="1"/>
</dbReference>
<dbReference type="PRINTS" id="PR00723">
    <property type="entry name" value="SUBTILISIN"/>
</dbReference>
<reference evidence="11 12" key="1">
    <citation type="submission" date="2023-04" db="EMBL/GenBank/DDBJ databases">
        <title>Genome of Basidiobolus ranarum AG-B5.</title>
        <authorList>
            <person name="Stajich J.E."/>
            <person name="Carter-House D."/>
            <person name="Gryganskyi A."/>
        </authorList>
    </citation>
    <scope>NUCLEOTIDE SEQUENCE [LARGE SCALE GENOMIC DNA]</scope>
    <source>
        <strain evidence="11 12">AG-B5</strain>
    </source>
</reference>
<dbReference type="InterPro" id="IPR008979">
    <property type="entry name" value="Galactose-bd-like_sf"/>
</dbReference>
<dbReference type="PROSITE" id="PS51829">
    <property type="entry name" value="P_HOMO_B"/>
    <property type="match status" value="1"/>
</dbReference>
<organism evidence="11 12">
    <name type="scientific">Basidiobolus ranarum</name>
    <dbReference type="NCBI Taxonomy" id="34480"/>
    <lineage>
        <taxon>Eukaryota</taxon>
        <taxon>Fungi</taxon>
        <taxon>Fungi incertae sedis</taxon>
        <taxon>Zoopagomycota</taxon>
        <taxon>Entomophthoromycotina</taxon>
        <taxon>Basidiobolomycetes</taxon>
        <taxon>Basidiobolales</taxon>
        <taxon>Basidiobolaceae</taxon>
        <taxon>Basidiobolus</taxon>
    </lineage>
</organism>
<keyword evidence="12" id="KW-1185">Reference proteome</keyword>
<dbReference type="InterPro" id="IPR034182">
    <property type="entry name" value="Kexin/furin"/>
</dbReference>
<protein>
    <submittedName>
        <fullName evidence="11">Pheromone processing endoprotease</fullName>
        <ecNumber evidence="11">3.4.21.61</ecNumber>
    </submittedName>
</protein>
<feature type="region of interest" description="Disordered" evidence="8">
    <location>
        <begin position="620"/>
        <end position="639"/>
    </location>
</feature>
<name>A0ABR2W9V8_9FUNG</name>
<evidence type="ECO:0000256" key="6">
    <source>
        <dbReference type="ARBA" id="ARBA00022837"/>
    </source>
</evidence>
<feature type="transmembrane region" description="Helical" evidence="9">
    <location>
        <begin position="580"/>
        <end position="600"/>
    </location>
</feature>
<feature type="active site" description="Charge relay system" evidence="7">
    <location>
        <position position="330"/>
    </location>
</feature>
<dbReference type="PROSITE" id="PS00136">
    <property type="entry name" value="SUBTILASE_ASP"/>
    <property type="match status" value="1"/>
</dbReference>
<dbReference type="InterPro" id="IPR023828">
    <property type="entry name" value="Peptidase_S8_Ser-AS"/>
</dbReference>
<feature type="compositionally biased region" description="Polar residues" evidence="8">
    <location>
        <begin position="622"/>
        <end position="632"/>
    </location>
</feature>
<keyword evidence="3" id="KW-0732">Signal</keyword>
<dbReference type="InterPro" id="IPR036852">
    <property type="entry name" value="Peptidase_S8/S53_dom_sf"/>
</dbReference>
<dbReference type="Pfam" id="PF01483">
    <property type="entry name" value="P_proprotein"/>
    <property type="match status" value="1"/>
</dbReference>
<keyword evidence="4 7" id="KW-0378">Hydrolase</keyword>
<feature type="active site" description="Charge relay system" evidence="7">
    <location>
        <position position="158"/>
    </location>
</feature>
<dbReference type="EC" id="3.4.21.61" evidence="11"/>
<dbReference type="Gene3D" id="2.60.120.260">
    <property type="entry name" value="Galactose-binding domain-like"/>
    <property type="match status" value="1"/>
</dbReference>
<evidence type="ECO:0000256" key="3">
    <source>
        <dbReference type="ARBA" id="ARBA00022729"/>
    </source>
</evidence>
<dbReference type="PANTHER" id="PTHR42884">
    <property type="entry name" value="PROPROTEIN CONVERTASE SUBTILISIN/KEXIN-RELATED"/>
    <property type="match status" value="1"/>
</dbReference>
<dbReference type="SUPFAM" id="SSF49785">
    <property type="entry name" value="Galactose-binding domain-like"/>
    <property type="match status" value="1"/>
</dbReference>
<keyword evidence="9" id="KW-0472">Membrane</keyword>
<evidence type="ECO:0000313" key="12">
    <source>
        <dbReference type="Proteomes" id="UP001479436"/>
    </source>
</evidence>
<dbReference type="InterPro" id="IPR000209">
    <property type="entry name" value="Peptidase_S8/S53_dom"/>
</dbReference>
<evidence type="ECO:0000256" key="7">
    <source>
        <dbReference type="PROSITE-ProRule" id="PRU01240"/>
    </source>
</evidence>
<feature type="domain" description="P/Homo B" evidence="10">
    <location>
        <begin position="406"/>
        <end position="536"/>
    </location>
</feature>
<evidence type="ECO:0000256" key="2">
    <source>
        <dbReference type="ARBA" id="ARBA00022670"/>
    </source>
</evidence>
<gene>
    <name evidence="11" type="primary">KEX2_4</name>
    <name evidence="11" type="ORF">K7432_001284</name>
</gene>
<keyword evidence="2 7" id="KW-0645">Protease</keyword>
<evidence type="ECO:0000256" key="4">
    <source>
        <dbReference type="ARBA" id="ARBA00022801"/>
    </source>
</evidence>
<evidence type="ECO:0000256" key="9">
    <source>
        <dbReference type="SAM" id="Phobius"/>
    </source>
</evidence>
<dbReference type="InterPro" id="IPR002884">
    <property type="entry name" value="P_dom"/>
</dbReference>
<dbReference type="SUPFAM" id="SSF52743">
    <property type="entry name" value="Subtilisin-like"/>
    <property type="match status" value="1"/>
</dbReference>
<keyword evidence="9" id="KW-1133">Transmembrane helix</keyword>
<dbReference type="InterPro" id="IPR022398">
    <property type="entry name" value="Peptidase_S8_His-AS"/>
</dbReference>
<keyword evidence="5 7" id="KW-0720">Serine protease</keyword>
<dbReference type="CDD" id="cd04059">
    <property type="entry name" value="Peptidases_S8_Protein_convertases_Kexins_Furin-like"/>
    <property type="match status" value="1"/>
</dbReference>
<comment type="similarity">
    <text evidence="1">Belongs to the peptidase S8 family. Furin subfamily.</text>
</comment>
<evidence type="ECO:0000256" key="1">
    <source>
        <dbReference type="ARBA" id="ARBA00005325"/>
    </source>
</evidence>
<evidence type="ECO:0000256" key="5">
    <source>
        <dbReference type="ARBA" id="ARBA00022825"/>
    </source>
</evidence>
<accession>A0ABR2W9V8</accession>
<comment type="caution">
    <text evidence="11">The sequence shown here is derived from an EMBL/GenBank/DDBJ whole genome shotgun (WGS) entry which is preliminary data.</text>
</comment>
<evidence type="ECO:0000256" key="8">
    <source>
        <dbReference type="SAM" id="MobiDB-lite"/>
    </source>
</evidence>
<dbReference type="GO" id="GO:0004252">
    <property type="term" value="F:serine-type endopeptidase activity"/>
    <property type="evidence" value="ECO:0007669"/>
    <property type="project" value="UniProtKB-EC"/>
</dbReference>
<keyword evidence="9" id="KW-0812">Transmembrane</keyword>
<sequence length="639" mass="70287">MASESDPVNEHISMLQEHRMAGRLEKRSLTALNSIYSLEKQIPRLRNKRGPLPPPLISTQPDSQEYPNATTVAKTLNLEDPGFYNQWFLHNDAIPRNDINVTGVWAQGITGKGVVVAILDDGLDMDNQDLTNNYFAEGSFDFNDHVSQPKPRLSDDYHGTRCAGEIAAAKNDLCGIGVAYEAQVAGIRILSAEITDTDEALAINYQYQKNHVYSCSWGPPDDGKSMDGPSGVILYALMNGIQKGRGGKGSIYVFASGNGGSNDDNCNFDGYTNSIYTVTIGAIDRTNSHPFYSEICAAQLAVSYSSGQGSFIYTTDVGQKSCTSAHGGTSAAAPLAAGMVALALSIRPDLHWRDIQHLCVRAAVPISLEDKDWKPTAVGRLFNHKFGYGKLDAYQLVEAAKTHQLVGPQIRMETPVQVVEKTIPQDSTGINSTIVITDSEISKYELNFLEHITVQVNIAHERRGDLEVYLISPNQVVSQLAARRRRDESTRGITDWTFMDESPVGNWTLQVIDRIHPQKGGTFLNWSIIMFGIKSNPNLVVRSKATQATPTGHSSKKTQADAQEQLTLTISEESSIDSSWYLALSIFAVMGVLTIGYFVARNYRGKNLYRVIAIENHEENSSPEPQFINESTDPLLEES</sequence>
<dbReference type="EMBL" id="JASJQH010006903">
    <property type="protein sequence ID" value="KAK9728175.1"/>
    <property type="molecule type" value="Genomic_DNA"/>
</dbReference>
<dbReference type="Proteomes" id="UP001479436">
    <property type="component" value="Unassembled WGS sequence"/>
</dbReference>
<dbReference type="PANTHER" id="PTHR42884:SF14">
    <property type="entry name" value="NEUROENDOCRINE CONVERTASE 1"/>
    <property type="match status" value="1"/>
</dbReference>
<dbReference type="InterPro" id="IPR023827">
    <property type="entry name" value="Peptidase_S8_Asp-AS"/>
</dbReference>
<feature type="active site" description="Charge relay system" evidence="7">
    <location>
        <position position="120"/>
    </location>
</feature>
<dbReference type="PROSITE" id="PS00137">
    <property type="entry name" value="SUBTILASE_HIS"/>
    <property type="match status" value="1"/>
</dbReference>
<dbReference type="PROSITE" id="PS00138">
    <property type="entry name" value="SUBTILASE_SER"/>
    <property type="match status" value="1"/>
</dbReference>
<evidence type="ECO:0000259" key="10">
    <source>
        <dbReference type="PROSITE" id="PS51829"/>
    </source>
</evidence>
<dbReference type="Pfam" id="PF00082">
    <property type="entry name" value="Peptidase_S8"/>
    <property type="match status" value="1"/>
</dbReference>
<dbReference type="PROSITE" id="PS51892">
    <property type="entry name" value="SUBTILASE"/>
    <property type="match status" value="1"/>
</dbReference>
<evidence type="ECO:0000313" key="11">
    <source>
        <dbReference type="EMBL" id="KAK9728175.1"/>
    </source>
</evidence>
<keyword evidence="6" id="KW-0106">Calcium</keyword>
<dbReference type="InterPro" id="IPR015500">
    <property type="entry name" value="Peptidase_S8_subtilisin-rel"/>
</dbReference>